<sequence>MPLHPPVVPMTAVSADRARLGPDFTRLWTANAVSNLGDGVTMVAGPLLVASISDDPAAVAAAALAPQLPWLLFALVSGALVDRLDRRRLVVTVNVARGGVLAALAVAVLTGTATVPVICLAFFLTGLGETLADTASGALLPALVPAEQLERANSRLFATFVVGNQFAAKPLGAYLFTVGAALPFAVDAGSFGLAALLVALLRWRPLPPPAESAPSADRKRSIRADIRDGLRALWSIPALRTLVVCIAVMNVAFCAAFAAFVLYARQRLGLGDVGYGVLLTASAVGGLAGSALATRLRSRFGTPALLRVGLLIEVGLQLVLATTRQPWVAGAALAIWGVHTMVWGVLVVSLRQRLVPDRLRGRVNSVYALADLGGAAVGTALGGLLAQATGWITAPFWAAAGALAALTVAVWRRLAVAAG</sequence>
<accession>A0A1C5IAY7</accession>
<gene>
    <name evidence="9" type="ORF">GA0074704_3175</name>
</gene>
<dbReference type="GO" id="GO:0005886">
    <property type="term" value="C:plasma membrane"/>
    <property type="evidence" value="ECO:0007669"/>
    <property type="project" value="UniProtKB-SubCell"/>
</dbReference>
<keyword evidence="4 7" id="KW-0812">Transmembrane</keyword>
<dbReference type="SUPFAM" id="SSF103473">
    <property type="entry name" value="MFS general substrate transporter"/>
    <property type="match status" value="1"/>
</dbReference>
<feature type="transmembrane region" description="Helical" evidence="7">
    <location>
        <begin position="366"/>
        <end position="386"/>
    </location>
</feature>
<reference evidence="9 10" key="1">
    <citation type="submission" date="2016-06" db="EMBL/GenBank/DDBJ databases">
        <authorList>
            <person name="Kjaerup R.B."/>
            <person name="Dalgaard T.S."/>
            <person name="Juul-Madsen H.R."/>
        </authorList>
    </citation>
    <scope>NUCLEOTIDE SEQUENCE [LARGE SCALE GENOMIC DNA]</scope>
    <source>
        <strain evidence="9 10">DSM 45097</strain>
    </source>
</reference>
<dbReference type="InterPro" id="IPR010290">
    <property type="entry name" value="TM_effector"/>
</dbReference>
<evidence type="ECO:0000256" key="6">
    <source>
        <dbReference type="ARBA" id="ARBA00023136"/>
    </source>
</evidence>
<dbReference type="InterPro" id="IPR036259">
    <property type="entry name" value="MFS_trans_sf"/>
</dbReference>
<proteinExistence type="predicted"/>
<organism evidence="9 10">
    <name type="scientific">Micromonospora siamensis</name>
    <dbReference type="NCBI Taxonomy" id="299152"/>
    <lineage>
        <taxon>Bacteria</taxon>
        <taxon>Bacillati</taxon>
        <taxon>Actinomycetota</taxon>
        <taxon>Actinomycetes</taxon>
        <taxon>Micromonosporales</taxon>
        <taxon>Micromonosporaceae</taxon>
        <taxon>Micromonospora</taxon>
    </lineage>
</organism>
<dbReference type="AlphaFoldDB" id="A0A1C5IAY7"/>
<evidence type="ECO:0000313" key="9">
    <source>
        <dbReference type="EMBL" id="SCG55588.1"/>
    </source>
</evidence>
<dbReference type="PANTHER" id="PTHR23513:SF6">
    <property type="entry name" value="MAJOR FACILITATOR SUPERFAMILY ASSOCIATED DOMAIN-CONTAINING PROTEIN"/>
    <property type="match status" value="1"/>
</dbReference>
<feature type="transmembrane region" description="Helical" evidence="7">
    <location>
        <begin position="101"/>
        <end position="124"/>
    </location>
</feature>
<dbReference type="PANTHER" id="PTHR23513">
    <property type="entry name" value="INTEGRAL MEMBRANE EFFLUX PROTEIN-RELATED"/>
    <property type="match status" value="1"/>
</dbReference>
<evidence type="ECO:0000256" key="2">
    <source>
        <dbReference type="ARBA" id="ARBA00022448"/>
    </source>
</evidence>
<dbReference type="Gene3D" id="1.20.1250.20">
    <property type="entry name" value="MFS general substrate transporter like domains"/>
    <property type="match status" value="1"/>
</dbReference>
<evidence type="ECO:0000313" key="10">
    <source>
        <dbReference type="Proteomes" id="UP000198210"/>
    </source>
</evidence>
<dbReference type="Pfam" id="PF05977">
    <property type="entry name" value="MFS_3"/>
    <property type="match status" value="1"/>
</dbReference>
<feature type="transmembrane region" description="Helical" evidence="7">
    <location>
        <begin position="304"/>
        <end position="321"/>
    </location>
</feature>
<keyword evidence="2" id="KW-0813">Transport</keyword>
<keyword evidence="5 7" id="KW-1133">Transmembrane helix</keyword>
<dbReference type="InterPro" id="IPR020846">
    <property type="entry name" value="MFS_dom"/>
</dbReference>
<comment type="subcellular location">
    <subcellularLocation>
        <location evidence="1">Cell membrane</location>
        <topology evidence="1">Multi-pass membrane protein</topology>
    </subcellularLocation>
</comment>
<evidence type="ECO:0000256" key="7">
    <source>
        <dbReference type="SAM" id="Phobius"/>
    </source>
</evidence>
<evidence type="ECO:0000256" key="1">
    <source>
        <dbReference type="ARBA" id="ARBA00004651"/>
    </source>
</evidence>
<dbReference type="PROSITE" id="PS50850">
    <property type="entry name" value="MFS"/>
    <property type="match status" value="1"/>
</dbReference>
<feature type="transmembrane region" description="Helical" evidence="7">
    <location>
        <begin position="275"/>
        <end position="292"/>
    </location>
</feature>
<evidence type="ECO:0000256" key="3">
    <source>
        <dbReference type="ARBA" id="ARBA00022475"/>
    </source>
</evidence>
<dbReference type="CDD" id="cd06173">
    <property type="entry name" value="MFS_MefA_like"/>
    <property type="match status" value="1"/>
</dbReference>
<evidence type="ECO:0000259" key="8">
    <source>
        <dbReference type="PROSITE" id="PS50850"/>
    </source>
</evidence>
<dbReference type="GO" id="GO:0022857">
    <property type="term" value="F:transmembrane transporter activity"/>
    <property type="evidence" value="ECO:0007669"/>
    <property type="project" value="InterPro"/>
</dbReference>
<feature type="transmembrane region" description="Helical" evidence="7">
    <location>
        <begin position="241"/>
        <end position="263"/>
    </location>
</feature>
<keyword evidence="10" id="KW-1185">Reference proteome</keyword>
<name>A0A1C5IAY7_9ACTN</name>
<protein>
    <submittedName>
        <fullName evidence="9">Predicted arabinose efflux permease, MFS family</fullName>
    </submittedName>
</protein>
<evidence type="ECO:0000256" key="4">
    <source>
        <dbReference type="ARBA" id="ARBA00022692"/>
    </source>
</evidence>
<keyword evidence="3" id="KW-1003">Cell membrane</keyword>
<feature type="transmembrane region" description="Helical" evidence="7">
    <location>
        <begin position="173"/>
        <end position="201"/>
    </location>
</feature>
<feature type="transmembrane region" description="Helical" evidence="7">
    <location>
        <begin position="57"/>
        <end position="81"/>
    </location>
</feature>
<dbReference type="Proteomes" id="UP000198210">
    <property type="component" value="Chromosome I"/>
</dbReference>
<feature type="transmembrane region" description="Helical" evidence="7">
    <location>
        <begin position="392"/>
        <end position="411"/>
    </location>
</feature>
<keyword evidence="6 7" id="KW-0472">Membrane</keyword>
<feature type="transmembrane region" description="Helical" evidence="7">
    <location>
        <begin position="327"/>
        <end position="346"/>
    </location>
</feature>
<dbReference type="EMBL" id="LT607751">
    <property type="protein sequence ID" value="SCG55588.1"/>
    <property type="molecule type" value="Genomic_DNA"/>
</dbReference>
<feature type="domain" description="Major facilitator superfamily (MFS) profile" evidence="8">
    <location>
        <begin position="236"/>
        <end position="419"/>
    </location>
</feature>
<evidence type="ECO:0000256" key="5">
    <source>
        <dbReference type="ARBA" id="ARBA00022989"/>
    </source>
</evidence>